<dbReference type="InterPro" id="IPR012000">
    <property type="entry name" value="Thiamin_PyroP_enz_cen_dom"/>
</dbReference>
<dbReference type="GO" id="GO:0009097">
    <property type="term" value="P:isoleucine biosynthetic process"/>
    <property type="evidence" value="ECO:0007669"/>
    <property type="project" value="UniProtKB-UniPathway"/>
</dbReference>
<comment type="cofactor">
    <cofactor evidence="11">
        <name>thiamine diphosphate</name>
        <dbReference type="ChEBI" id="CHEBI:58937"/>
    </cofactor>
    <text evidence="11">Binds 1 thiamine pyrophosphate per subunit.</text>
</comment>
<evidence type="ECO:0000256" key="11">
    <source>
        <dbReference type="RuleBase" id="RU003591"/>
    </source>
</evidence>
<feature type="domain" description="Thiamine pyrophosphate enzyme N-terminal TPP-binding" evidence="15">
    <location>
        <begin position="77"/>
        <end position="192"/>
    </location>
</feature>
<dbReference type="InterPro" id="IPR029035">
    <property type="entry name" value="DHS-like_NAD/FAD-binding_dom"/>
</dbReference>
<dbReference type="EMBL" id="LHQR01000067">
    <property type="protein sequence ID" value="KXG46835.1"/>
    <property type="molecule type" value="Genomic_DNA"/>
</dbReference>
<dbReference type="Proteomes" id="UP000070168">
    <property type="component" value="Unassembled WGS sequence"/>
</dbReference>
<evidence type="ECO:0000256" key="7">
    <source>
        <dbReference type="ARBA" id="ARBA00022723"/>
    </source>
</evidence>
<dbReference type="PANTHER" id="PTHR18968:SF13">
    <property type="entry name" value="ACETOLACTATE SYNTHASE CATALYTIC SUBUNIT, MITOCHONDRIAL"/>
    <property type="match status" value="1"/>
</dbReference>
<dbReference type="EC" id="2.2.1.6" evidence="4 11"/>
<dbReference type="GO" id="GO:0030976">
    <property type="term" value="F:thiamine pyrophosphate binding"/>
    <property type="evidence" value="ECO:0007669"/>
    <property type="project" value="UniProtKB-UniRule"/>
</dbReference>
<evidence type="ECO:0000313" key="16">
    <source>
        <dbReference type="EMBL" id="KXG46835.1"/>
    </source>
</evidence>
<protein>
    <recommendedName>
        <fullName evidence="4 11">Acetolactate synthase</fullName>
        <ecNumber evidence="4 11">2.2.1.6</ecNumber>
    </recommendedName>
</protein>
<dbReference type="InterPro" id="IPR012001">
    <property type="entry name" value="Thiamin_PyroP_enz_TPP-bd_dom"/>
</dbReference>
<keyword evidence="7 11" id="KW-0479">Metal-binding</keyword>
<feature type="domain" description="Thiamine pyrophosphate enzyme TPP-binding" evidence="14">
    <location>
        <begin position="483"/>
        <end position="630"/>
    </location>
</feature>
<accession>A0A135LCY6</accession>
<dbReference type="GO" id="GO:0000287">
    <property type="term" value="F:magnesium ion binding"/>
    <property type="evidence" value="ECO:0007669"/>
    <property type="project" value="UniProtKB-UniRule"/>
</dbReference>
<comment type="pathway">
    <text evidence="2 11">Amino-acid biosynthesis; L-valine biosynthesis; L-valine from pyruvate: step 1/4.</text>
</comment>
<dbReference type="Gene3D" id="3.40.50.1220">
    <property type="entry name" value="TPP-binding domain"/>
    <property type="match status" value="1"/>
</dbReference>
<dbReference type="Pfam" id="PF00205">
    <property type="entry name" value="TPP_enzyme_M"/>
    <property type="match status" value="1"/>
</dbReference>
<comment type="catalytic activity">
    <reaction evidence="11">
        <text>2 pyruvate + H(+) = (2S)-2-acetolactate + CO2</text>
        <dbReference type="Rhea" id="RHEA:25249"/>
        <dbReference type="ChEBI" id="CHEBI:15361"/>
        <dbReference type="ChEBI" id="CHEBI:15378"/>
        <dbReference type="ChEBI" id="CHEBI:16526"/>
        <dbReference type="ChEBI" id="CHEBI:58476"/>
        <dbReference type="EC" id="2.2.1.6"/>
    </reaction>
</comment>
<dbReference type="UniPathway" id="UPA00047">
    <property type="reaction ID" value="UER00055"/>
</dbReference>
<dbReference type="InterPro" id="IPR029061">
    <property type="entry name" value="THDP-binding"/>
</dbReference>
<evidence type="ECO:0000256" key="5">
    <source>
        <dbReference type="ARBA" id="ARBA00022605"/>
    </source>
</evidence>
<feature type="domain" description="Thiamine pyrophosphate enzyme central" evidence="13">
    <location>
        <begin position="276"/>
        <end position="421"/>
    </location>
</feature>
<evidence type="ECO:0000256" key="6">
    <source>
        <dbReference type="ARBA" id="ARBA00022679"/>
    </source>
</evidence>
<dbReference type="Pfam" id="PF02775">
    <property type="entry name" value="TPP_enzyme_C"/>
    <property type="match status" value="1"/>
</dbReference>
<evidence type="ECO:0000256" key="10">
    <source>
        <dbReference type="ARBA" id="ARBA00023304"/>
    </source>
</evidence>
<evidence type="ECO:0000259" key="14">
    <source>
        <dbReference type="Pfam" id="PF02775"/>
    </source>
</evidence>
<keyword evidence="9 11" id="KW-0786">Thiamine pyrophosphate</keyword>
<dbReference type="InterPro" id="IPR045229">
    <property type="entry name" value="TPP_enz"/>
</dbReference>
<evidence type="ECO:0000259" key="13">
    <source>
        <dbReference type="Pfam" id="PF00205"/>
    </source>
</evidence>
<feature type="region of interest" description="Disordered" evidence="12">
    <location>
        <begin position="1"/>
        <end position="21"/>
    </location>
</feature>
<keyword evidence="10 11" id="KW-0100">Branched-chain amino acid biosynthesis</keyword>
<dbReference type="AlphaFoldDB" id="A0A135LCY6"/>
<comment type="pathway">
    <text evidence="1 11">Amino-acid biosynthesis; L-isoleucine biosynthesis; L-isoleucine from 2-oxobutanoate: step 1/4.</text>
</comment>
<dbReference type="GO" id="GO:0050660">
    <property type="term" value="F:flavin adenine dinucleotide binding"/>
    <property type="evidence" value="ECO:0007669"/>
    <property type="project" value="InterPro"/>
</dbReference>
<evidence type="ECO:0000256" key="4">
    <source>
        <dbReference type="ARBA" id="ARBA00013145"/>
    </source>
</evidence>
<dbReference type="FunFam" id="3.40.50.970:FF:000007">
    <property type="entry name" value="Acetolactate synthase"/>
    <property type="match status" value="1"/>
</dbReference>
<dbReference type="PROSITE" id="PS00187">
    <property type="entry name" value="TPP_ENZYMES"/>
    <property type="match status" value="1"/>
</dbReference>
<comment type="cofactor">
    <cofactor evidence="11">
        <name>Mg(2+)</name>
        <dbReference type="ChEBI" id="CHEBI:18420"/>
    </cofactor>
    <text evidence="11">Binds 1 Mg(2+) ion per subunit.</text>
</comment>
<organism evidence="16 17">
    <name type="scientific">Penicillium patulum</name>
    <name type="common">Penicillium griseofulvum</name>
    <dbReference type="NCBI Taxonomy" id="5078"/>
    <lineage>
        <taxon>Eukaryota</taxon>
        <taxon>Fungi</taxon>
        <taxon>Dikarya</taxon>
        <taxon>Ascomycota</taxon>
        <taxon>Pezizomycotina</taxon>
        <taxon>Eurotiomycetes</taxon>
        <taxon>Eurotiomycetidae</taxon>
        <taxon>Eurotiales</taxon>
        <taxon>Aspergillaceae</taxon>
        <taxon>Penicillium</taxon>
    </lineage>
</organism>
<dbReference type="SUPFAM" id="SSF52518">
    <property type="entry name" value="Thiamin diphosphate-binding fold (THDP-binding)"/>
    <property type="match status" value="2"/>
</dbReference>
<evidence type="ECO:0000256" key="9">
    <source>
        <dbReference type="ARBA" id="ARBA00023052"/>
    </source>
</evidence>
<evidence type="ECO:0000256" key="3">
    <source>
        <dbReference type="ARBA" id="ARBA00007812"/>
    </source>
</evidence>
<evidence type="ECO:0000256" key="12">
    <source>
        <dbReference type="SAM" id="MobiDB-lite"/>
    </source>
</evidence>
<dbReference type="SUPFAM" id="SSF52467">
    <property type="entry name" value="DHS-like NAD/FAD-binding domain"/>
    <property type="match status" value="1"/>
</dbReference>
<sequence>MIAKKKKFQESLKSPVQSSGLHTGLSKTVQIADLSSKPAKVFEMKHRVVPVPLLESSVSTKSGGKLEYALDRSLMGMTGGQILCEMLRRQKVDSIFGYPGGAILPVFDALHSCSHFRFVLPRHEQGAGHMAQGYARTSRKPGVVLTTSGPGATNLITPLQDALKDGTPLVVLTGEVPTYAMGTDAFQEADVIGITGPCTKWNTVVRDIRDLATQINDAFRIAMSGRPGPVLVALPKDVTSAVLEAPARLASTQCLPKLDNPILRSDALKANRSASIKRCADLINKAQRPVIYAGNGVLSCAEGPKVLAQLAETACIPVATSLLGIGCFDEHDPKSLQMLGMHGTAYANKAIQAADLVIALGARFDDRAIGDPDRFAPVAKAAGKDQRGGIIHFEIHPPHINKAIQCNEFVRGDVTASLTELLPHVRKVESRPQWMGQISEWKKTFPIKPTPPKQVTKISPECVIMLLSDLTEKLSKRTIITTGVGSHQMWAAQFFQWSVSRSLITSGGLGTMGFGLPAAIGAQVARPDAMVIDIDGDASLSMSIQEMAVAAELGINIKILVLNNNEQGMVTQWQALDYDKRYSHTHQRNPDFVKVADGMGIKAQRLDAVSDIANKLEWLIRSEGPALLEVKVDEKVPVLPWVTPGKALDEMIINASQIGTTRN</sequence>
<dbReference type="GO" id="GO:0005948">
    <property type="term" value="C:acetolactate synthase complex"/>
    <property type="evidence" value="ECO:0007669"/>
    <property type="project" value="TreeGrafter"/>
</dbReference>
<dbReference type="FunFam" id="3.40.50.1220:FF:000008">
    <property type="entry name" value="Acetolactate synthase"/>
    <property type="match status" value="1"/>
</dbReference>
<keyword evidence="8 11" id="KW-0460">Magnesium</keyword>
<dbReference type="InterPro" id="IPR039368">
    <property type="entry name" value="AHAS_TPP"/>
</dbReference>
<dbReference type="InterPro" id="IPR012846">
    <property type="entry name" value="Acetolactate_synth_lsu"/>
</dbReference>
<comment type="caution">
    <text evidence="16">The sequence shown here is derived from an EMBL/GenBank/DDBJ whole genome shotgun (WGS) entry which is preliminary data.</text>
</comment>
<keyword evidence="5 11" id="KW-0028">Amino-acid biosynthesis</keyword>
<dbReference type="GO" id="GO:0003984">
    <property type="term" value="F:acetolactate synthase activity"/>
    <property type="evidence" value="ECO:0007669"/>
    <property type="project" value="UniProtKB-EC"/>
</dbReference>
<evidence type="ECO:0000313" key="17">
    <source>
        <dbReference type="Proteomes" id="UP000070168"/>
    </source>
</evidence>
<name>A0A135LCY6_PENPA</name>
<dbReference type="GeneID" id="63706594"/>
<dbReference type="CDD" id="cd07035">
    <property type="entry name" value="TPP_PYR_POX_like"/>
    <property type="match status" value="1"/>
</dbReference>
<dbReference type="CDD" id="cd02015">
    <property type="entry name" value="TPP_AHAS"/>
    <property type="match status" value="1"/>
</dbReference>
<keyword evidence="6 11" id="KW-0808">Transferase</keyword>
<gene>
    <name evidence="16" type="ORF">PGRI_035810</name>
</gene>
<feature type="compositionally biased region" description="Polar residues" evidence="12">
    <location>
        <begin position="11"/>
        <end position="21"/>
    </location>
</feature>
<dbReference type="Gene3D" id="3.40.50.970">
    <property type="match status" value="2"/>
</dbReference>
<evidence type="ECO:0000256" key="1">
    <source>
        <dbReference type="ARBA" id="ARBA00004974"/>
    </source>
</evidence>
<reference evidence="16 17" key="1">
    <citation type="journal article" date="2016" name="BMC Genomics">
        <title>Genome sequencing and secondary metabolism of the postharvest pathogen Penicillium griseofulvum.</title>
        <authorList>
            <person name="Banani H."/>
            <person name="Marcet-Houben M."/>
            <person name="Ballester A.R."/>
            <person name="Abbruscato P."/>
            <person name="Gonzalez-Candelas L."/>
            <person name="Gabaldon T."/>
            <person name="Spadaro D."/>
        </authorList>
    </citation>
    <scope>NUCLEOTIDE SEQUENCE [LARGE SCALE GENOMIC DNA]</scope>
    <source>
        <strain evidence="16 17">PG3</strain>
    </source>
</reference>
<dbReference type="OMA" id="ISPECVI"/>
<dbReference type="OrthoDB" id="16262at2759"/>
<dbReference type="Pfam" id="PF02776">
    <property type="entry name" value="TPP_enzyme_N"/>
    <property type="match status" value="1"/>
</dbReference>
<dbReference type="GO" id="GO:0005739">
    <property type="term" value="C:mitochondrion"/>
    <property type="evidence" value="ECO:0007669"/>
    <property type="project" value="TreeGrafter"/>
</dbReference>
<dbReference type="PANTHER" id="PTHR18968">
    <property type="entry name" value="THIAMINE PYROPHOSPHATE ENZYMES"/>
    <property type="match status" value="1"/>
</dbReference>
<dbReference type="InterPro" id="IPR000399">
    <property type="entry name" value="TPP-bd_CS"/>
</dbReference>
<keyword evidence="17" id="KW-1185">Reference proteome</keyword>
<evidence type="ECO:0000256" key="8">
    <source>
        <dbReference type="ARBA" id="ARBA00022842"/>
    </source>
</evidence>
<dbReference type="GO" id="GO:0009099">
    <property type="term" value="P:L-valine biosynthetic process"/>
    <property type="evidence" value="ECO:0007669"/>
    <property type="project" value="UniProtKB-UniPathway"/>
</dbReference>
<comment type="similarity">
    <text evidence="3 11">Belongs to the TPP enzyme family.</text>
</comment>
<evidence type="ECO:0000259" key="15">
    <source>
        <dbReference type="Pfam" id="PF02776"/>
    </source>
</evidence>
<dbReference type="UniPathway" id="UPA00049">
    <property type="reaction ID" value="UER00059"/>
</dbReference>
<dbReference type="InterPro" id="IPR011766">
    <property type="entry name" value="TPP_enzyme_TPP-bd"/>
</dbReference>
<dbReference type="NCBIfam" id="TIGR00118">
    <property type="entry name" value="acolac_lg"/>
    <property type="match status" value="1"/>
</dbReference>
<evidence type="ECO:0000256" key="2">
    <source>
        <dbReference type="ARBA" id="ARBA00005025"/>
    </source>
</evidence>
<proteinExistence type="inferred from homology"/>
<dbReference type="STRING" id="5078.A0A135LCY6"/>
<dbReference type="RefSeq" id="XP_040645371.1">
    <property type="nucleotide sequence ID" value="XM_040791294.1"/>
</dbReference>